<dbReference type="AlphaFoldDB" id="H6Q4J1"/>
<dbReference type="InterPro" id="IPR012678">
    <property type="entry name" value="Ribosomal_uL23/eL15/eS24_sf"/>
</dbReference>
<evidence type="ECO:0000256" key="2">
    <source>
        <dbReference type="ARBA" id="ARBA00022980"/>
    </source>
</evidence>
<dbReference type="KEGG" id="wgl:WIGMOR_0204"/>
<accession>H6Q4J1</accession>
<dbReference type="STRING" id="1142511.WIGMOR_0204"/>
<evidence type="ECO:0000256" key="1">
    <source>
        <dbReference type="ARBA" id="ARBA00006700"/>
    </source>
</evidence>
<evidence type="ECO:0000256" key="3">
    <source>
        <dbReference type="ARBA" id="ARBA00023274"/>
    </source>
</evidence>
<dbReference type="InterPro" id="IPR012677">
    <property type="entry name" value="Nucleotide-bd_a/b_plait_sf"/>
</dbReference>
<dbReference type="GO" id="GO:0006412">
    <property type="term" value="P:translation"/>
    <property type="evidence" value="ECO:0007669"/>
    <property type="project" value="UniProtKB-UniRule"/>
</dbReference>
<comment type="similarity">
    <text evidence="1 4">Belongs to the universal ribosomal protein uL23 family.</text>
</comment>
<dbReference type="OrthoDB" id="9793353at2"/>
<name>H6Q4J1_WIGGL</name>
<keyword evidence="3 4" id="KW-0687">Ribonucleoprotein</keyword>
<keyword evidence="2 4" id="KW-0689">Ribosomal protein</keyword>
<evidence type="ECO:0000256" key="4">
    <source>
        <dbReference type="HAMAP-Rule" id="MF_01369"/>
    </source>
</evidence>
<gene>
    <name evidence="4 5" type="primary">rplW</name>
    <name evidence="5" type="ORF">WIGMOR_0204</name>
</gene>
<reference evidence="5 6" key="1">
    <citation type="journal article" date="2012" name="MBio">
        <title>Insight into the transmission biology and species-specific functional capabilities of tsetse (Diptera: glossinidae) obligate symbiont wigglesworthia.</title>
        <authorList>
            <person name="Rio R.V."/>
            <person name="Symula R.E."/>
            <person name="Wang J."/>
            <person name="Lohs C."/>
            <person name="Wu Y.N."/>
            <person name="Snyder A.K."/>
            <person name="Bjornson R.D."/>
            <person name="Oshima K."/>
            <person name="Biehl B.S."/>
            <person name="Perna N.T."/>
            <person name="Hattori M."/>
            <person name="Aksoy S."/>
        </authorList>
    </citation>
    <scope>NUCLEOTIDE SEQUENCE [LARGE SCALE GENOMIC DNA]</scope>
    <source>
        <strain evidence="5">WGM</strain>
    </source>
</reference>
<dbReference type="EMBL" id="CP003315">
    <property type="protein sequence ID" value="AFA41051.1"/>
    <property type="molecule type" value="Genomic_DNA"/>
</dbReference>
<organism evidence="5 6">
    <name type="scientific">Wigglesworthia glossinidia endosymbiont of Glossina morsitans morsitans</name>
    <name type="common">Yale colony</name>
    <dbReference type="NCBI Taxonomy" id="1142511"/>
    <lineage>
        <taxon>Bacteria</taxon>
        <taxon>Pseudomonadati</taxon>
        <taxon>Pseudomonadota</taxon>
        <taxon>Gammaproteobacteria</taxon>
        <taxon>Enterobacterales</taxon>
        <taxon>Erwiniaceae</taxon>
        <taxon>Wigglesworthia</taxon>
    </lineage>
</organism>
<dbReference type="HAMAP" id="MF_01369_B">
    <property type="entry name" value="Ribosomal_uL23_B"/>
    <property type="match status" value="1"/>
</dbReference>
<dbReference type="GO" id="GO:0003735">
    <property type="term" value="F:structural constituent of ribosome"/>
    <property type="evidence" value="ECO:0007669"/>
    <property type="project" value="InterPro"/>
</dbReference>
<comment type="function">
    <text evidence="4">One of the early assembly proteins it binds 23S rRNA. One of the proteins that surrounds the polypeptide exit tunnel on the outside of the ribosome. Forms the main docking site for trigger factor binding to the ribosome.</text>
</comment>
<dbReference type="GO" id="GO:0005840">
    <property type="term" value="C:ribosome"/>
    <property type="evidence" value="ECO:0007669"/>
    <property type="project" value="UniProtKB-KW"/>
</dbReference>
<dbReference type="Pfam" id="PF00276">
    <property type="entry name" value="Ribosomal_L23"/>
    <property type="match status" value="1"/>
</dbReference>
<dbReference type="InterPro" id="IPR013025">
    <property type="entry name" value="Ribosomal_uL23-like"/>
</dbReference>
<protein>
    <recommendedName>
        <fullName evidence="4">Large ribosomal subunit protein uL23</fullName>
    </recommendedName>
</protein>
<dbReference type="SUPFAM" id="SSF54189">
    <property type="entry name" value="Ribosomal proteins S24e, L23 and L15e"/>
    <property type="match status" value="1"/>
</dbReference>
<evidence type="ECO:0000313" key="5">
    <source>
        <dbReference type="EMBL" id="AFA41051.1"/>
    </source>
</evidence>
<dbReference type="eggNOG" id="COG0089">
    <property type="taxonomic scope" value="Bacteria"/>
</dbReference>
<evidence type="ECO:0000313" key="6">
    <source>
        <dbReference type="Proteomes" id="UP000009061"/>
    </source>
</evidence>
<dbReference type="Gene3D" id="3.30.70.330">
    <property type="match status" value="1"/>
</dbReference>
<sequence length="100" mass="11895">MNYQERILKILKSSYSSEKSSILSEKYNIVTFKVLKNAKKSEIRDSIKKIFNIQPKSVKTLTIKGKQKKYKNFSGKRKNWKKAYIIFEKNQNIKTMKNIE</sequence>
<keyword evidence="4" id="KW-0699">rRNA-binding</keyword>
<dbReference type="HOGENOM" id="CLU_037562_3_1_6"/>
<comment type="subunit">
    <text evidence="4">Part of the 50S ribosomal subunit. Contacts protein L29, and trigger factor when it is bound to the ribosome.</text>
</comment>
<dbReference type="GO" id="GO:0019843">
    <property type="term" value="F:rRNA binding"/>
    <property type="evidence" value="ECO:0007669"/>
    <property type="project" value="UniProtKB-UniRule"/>
</dbReference>
<keyword evidence="4" id="KW-0694">RNA-binding</keyword>
<proteinExistence type="inferred from homology"/>
<dbReference type="GO" id="GO:1990904">
    <property type="term" value="C:ribonucleoprotein complex"/>
    <property type="evidence" value="ECO:0007669"/>
    <property type="project" value="UniProtKB-KW"/>
</dbReference>
<dbReference type="Proteomes" id="UP000009061">
    <property type="component" value="Chromosome"/>
</dbReference>
<dbReference type="NCBIfam" id="NF004359">
    <property type="entry name" value="PRK05738.1-3"/>
    <property type="match status" value="1"/>
</dbReference>
<keyword evidence="6" id="KW-1185">Reference proteome</keyword>
<dbReference type="RefSeq" id="WP_014353990.1">
    <property type="nucleotide sequence ID" value="NC_016893.1"/>
</dbReference>